<comment type="caution">
    <text evidence="2">The sequence shown here is derived from an EMBL/GenBank/DDBJ whole genome shotgun (WGS) entry which is preliminary data.</text>
</comment>
<proteinExistence type="predicted"/>
<accession>A0A6I2L3H5</accession>
<keyword evidence="1" id="KW-0812">Transmembrane</keyword>
<dbReference type="RefSeq" id="WP_154376591.1">
    <property type="nucleotide sequence ID" value="NZ_WKJK01000005.1"/>
</dbReference>
<dbReference type="SUPFAM" id="SSF54523">
    <property type="entry name" value="Pili subunits"/>
    <property type="match status" value="1"/>
</dbReference>
<evidence type="ECO:0000256" key="1">
    <source>
        <dbReference type="SAM" id="Phobius"/>
    </source>
</evidence>
<evidence type="ECO:0000313" key="2">
    <source>
        <dbReference type="EMBL" id="MRW90799.1"/>
    </source>
</evidence>
<keyword evidence="1" id="KW-0472">Membrane</keyword>
<feature type="transmembrane region" description="Helical" evidence="1">
    <location>
        <begin position="7"/>
        <end position="31"/>
    </location>
</feature>
<dbReference type="Gene3D" id="3.30.700.10">
    <property type="entry name" value="Glycoprotein, Type 4 Pilin"/>
    <property type="match status" value="1"/>
</dbReference>
<dbReference type="AlphaFoldDB" id="A0A6I2L3H5"/>
<keyword evidence="3" id="KW-1185">Reference proteome</keyword>
<dbReference type="InterPro" id="IPR045584">
    <property type="entry name" value="Pilin-like"/>
</dbReference>
<dbReference type="Pfam" id="PF16732">
    <property type="entry name" value="ComP_DUS"/>
    <property type="match status" value="1"/>
</dbReference>
<evidence type="ECO:0000313" key="3">
    <source>
        <dbReference type="Proteomes" id="UP000433309"/>
    </source>
</evidence>
<dbReference type="EMBL" id="WKJK01000005">
    <property type="protein sequence ID" value="MRW90799.1"/>
    <property type="molecule type" value="Genomic_DNA"/>
</dbReference>
<dbReference type="GO" id="GO:0043683">
    <property type="term" value="P:type IV pilus assembly"/>
    <property type="evidence" value="ECO:0007669"/>
    <property type="project" value="InterPro"/>
</dbReference>
<dbReference type="PROSITE" id="PS00409">
    <property type="entry name" value="PROKAR_NTER_METHYL"/>
    <property type="match status" value="1"/>
</dbReference>
<dbReference type="InterPro" id="IPR031982">
    <property type="entry name" value="PilE-like"/>
</dbReference>
<sequence length="143" mass="14924">MKRIQQGFTLIEVMITVAIVGILLAVAVPAYSDYVTRGRLSEAFTALGGAQPSAEQFWANAGSRSYVGFNNSTSFPSATANFTYALSNATASTYTITATGIGKMNGFVYTINESGVHATTGSPTGWGTSTSCWVDHKGGACSN</sequence>
<reference evidence="2 3" key="1">
    <citation type="submission" date="2019-11" db="EMBL/GenBank/DDBJ databases">
        <title>Novel species isolated from a subtropical stream in China.</title>
        <authorList>
            <person name="Lu H."/>
        </authorList>
    </citation>
    <scope>NUCLEOTIDE SEQUENCE [LARGE SCALE GENOMIC DNA]</scope>
    <source>
        <strain evidence="2 3">FT80W</strain>
    </source>
</reference>
<dbReference type="Pfam" id="PF07963">
    <property type="entry name" value="N_methyl"/>
    <property type="match status" value="1"/>
</dbReference>
<gene>
    <name evidence="2" type="ORF">GJ699_12440</name>
</gene>
<dbReference type="Proteomes" id="UP000433309">
    <property type="component" value="Unassembled WGS sequence"/>
</dbReference>
<name>A0A6I2L3H5_9BURK</name>
<dbReference type="InterPro" id="IPR012902">
    <property type="entry name" value="N_methyl_site"/>
</dbReference>
<organism evidence="2 3">
    <name type="scientific">Duganella guangzhouensis</name>
    <dbReference type="NCBI Taxonomy" id="2666084"/>
    <lineage>
        <taxon>Bacteria</taxon>
        <taxon>Pseudomonadati</taxon>
        <taxon>Pseudomonadota</taxon>
        <taxon>Betaproteobacteria</taxon>
        <taxon>Burkholderiales</taxon>
        <taxon>Oxalobacteraceae</taxon>
        <taxon>Telluria group</taxon>
        <taxon>Duganella</taxon>
    </lineage>
</organism>
<dbReference type="NCBIfam" id="TIGR02532">
    <property type="entry name" value="IV_pilin_GFxxxE"/>
    <property type="match status" value="1"/>
</dbReference>
<protein>
    <submittedName>
        <fullName evidence="2">Prepilin-type N-terminal cleavage/methylation domain-containing protein</fullName>
    </submittedName>
</protein>
<keyword evidence="1" id="KW-1133">Transmembrane helix</keyword>